<organism evidence="4 5">
    <name type="scientific">Novosphingobium panipatense</name>
    <dbReference type="NCBI Taxonomy" id="428991"/>
    <lineage>
        <taxon>Bacteria</taxon>
        <taxon>Pseudomonadati</taxon>
        <taxon>Pseudomonadota</taxon>
        <taxon>Alphaproteobacteria</taxon>
        <taxon>Sphingomonadales</taxon>
        <taxon>Sphingomonadaceae</taxon>
        <taxon>Novosphingobium</taxon>
    </lineage>
</organism>
<reference evidence="4 5" key="1">
    <citation type="submission" date="2017-05" db="EMBL/GenBank/DDBJ databases">
        <authorList>
            <person name="Varghese N."/>
            <person name="Submissions S."/>
        </authorList>
    </citation>
    <scope>NUCLEOTIDE SEQUENCE [LARGE SCALE GENOMIC DNA]</scope>
    <source>
        <strain evidence="4 5">SM16</strain>
    </source>
</reference>
<evidence type="ECO:0000259" key="1">
    <source>
        <dbReference type="Pfam" id="PF07944"/>
    </source>
</evidence>
<keyword evidence="5" id="KW-1185">Reference proteome</keyword>
<accession>A0ABY1QTE5</accession>
<feature type="domain" description="Non-reducing end beta-L-arabinofuranosidase-like GH127 middle" evidence="3">
    <location>
        <begin position="443"/>
        <end position="537"/>
    </location>
</feature>
<dbReference type="SUPFAM" id="SSF48208">
    <property type="entry name" value="Six-hairpin glycosidases"/>
    <property type="match status" value="1"/>
</dbReference>
<feature type="domain" description="Non-reducing end beta-L-arabinofuranosidase-like GH127 catalytic" evidence="1">
    <location>
        <begin position="44"/>
        <end position="434"/>
    </location>
</feature>
<sequence>MKANRRDWMAGVAALALCSLPFKGFAAVIAPMFPIKARPLPLTDVRLKPSDYATAVQVNLDYLLSLSPDRLLHNFRLYAGLQPKAPIYGGWESDTISGHILGHYMTSLVLAWQQTGSQECRARADYIVAELAECQAQRSDGYVGGLGRKNKEGKIVNGREIFDEIMQGQIKSGGFDLNGSWAPLYTVHKWFAGLLDIHKAWGNPTALKVVVGLGGYFEKVFSSLSDAQMQEMLACEYGGLNESFAELYGRTGEPRWIAVAERLYDRKVLDPLVAQDDKLANFHANTQIPKVIGLARIHELTGKEAPGRAARFFFDRVTNHHSYVIGGNADREYFFEPDQIARHLTESTCEHCNTYNMLKLTRTLFSWQPDATLFDYYERAHLNHVMSAQNPATGGFTYMTPMMSGTARGYSEPGGEEFWCCVGSGMESHAKHGESIFWEGDDTLFVNLYIPSSARWEEKGVNLSLDTQYPFKSDIRIAIDQARQSAFAMALRIPAWARGREQVTVNGSAVPVTTANGYAMIERRWKKGDVVALNLPLDLRLEPAQGSTDVVAVVRGPLVMAADLGPAEKDWVGVEPAMVGENLLASFVPQVSDRPRFLAKGVIRPGDMTFVPFYSQYDRRSAVYFKRFSEAGWKKEEAAFLAEQARQKDLAERSIDIMHLGEMQPERDHDLTSEISYPVSYRGRNGRDARSGGFFDFSMKVQPGPLTLQATYWGDERPRAFDILLDGQKIATQRLAHEAPGTFFDVDYAIPESLTKGKSKVRIRVVPHDRTTAGPVFGMRILKARK</sequence>
<evidence type="ECO:0000259" key="2">
    <source>
        <dbReference type="Pfam" id="PF20620"/>
    </source>
</evidence>
<dbReference type="Pfam" id="PF20736">
    <property type="entry name" value="Glyco_hydro127M"/>
    <property type="match status" value="1"/>
</dbReference>
<dbReference type="EMBL" id="FXUI01000014">
    <property type="protein sequence ID" value="SMP80422.1"/>
    <property type="molecule type" value="Genomic_DNA"/>
</dbReference>
<evidence type="ECO:0000259" key="3">
    <source>
        <dbReference type="Pfam" id="PF20736"/>
    </source>
</evidence>
<name>A0ABY1QTE5_9SPHN</name>
<proteinExistence type="predicted"/>
<evidence type="ECO:0008006" key="6">
    <source>
        <dbReference type="Google" id="ProtNLM"/>
    </source>
</evidence>
<protein>
    <recommendedName>
        <fullName evidence="6">Glycoside hydrolase family 127 protein</fullName>
    </recommendedName>
</protein>
<dbReference type="Pfam" id="PF20620">
    <property type="entry name" value="DUF6805"/>
    <property type="match status" value="1"/>
</dbReference>
<dbReference type="PANTHER" id="PTHR31151">
    <property type="entry name" value="PROLINE-TRNA LIGASE (DUF1680)"/>
    <property type="match status" value="1"/>
</dbReference>
<dbReference type="InterPro" id="IPR049046">
    <property type="entry name" value="Beta-AFase-like_GH127_middle"/>
</dbReference>
<dbReference type="Pfam" id="PF07944">
    <property type="entry name" value="Beta-AFase-like_GH127_cat"/>
    <property type="match status" value="1"/>
</dbReference>
<dbReference type="InterPro" id="IPR046544">
    <property type="entry name" value="GH146_SB_dom"/>
</dbReference>
<evidence type="ECO:0000313" key="4">
    <source>
        <dbReference type="EMBL" id="SMP80422.1"/>
    </source>
</evidence>
<dbReference type="InterPro" id="IPR012878">
    <property type="entry name" value="Beta-AFase-like_GH127_cat"/>
</dbReference>
<feature type="domain" description="Glycoside hydrolase GH146 substrate-binding" evidence="2">
    <location>
        <begin position="650"/>
        <end position="782"/>
    </location>
</feature>
<comment type="caution">
    <text evidence="4">The sequence shown here is derived from an EMBL/GenBank/DDBJ whole genome shotgun (WGS) entry which is preliminary data.</text>
</comment>
<evidence type="ECO:0000313" key="5">
    <source>
        <dbReference type="Proteomes" id="UP001157910"/>
    </source>
</evidence>
<dbReference type="InterPro" id="IPR008928">
    <property type="entry name" value="6-hairpin_glycosidase_sf"/>
</dbReference>
<dbReference type="Proteomes" id="UP001157910">
    <property type="component" value="Unassembled WGS sequence"/>
</dbReference>
<dbReference type="PANTHER" id="PTHR31151:SF0">
    <property type="entry name" value="PROLINE-TRNA LIGASE (DUF1680)"/>
    <property type="match status" value="1"/>
</dbReference>
<gene>
    <name evidence="4" type="ORF">SAMN06296065_11423</name>
</gene>
<dbReference type="RefSeq" id="WP_283406959.1">
    <property type="nucleotide sequence ID" value="NZ_FXUI01000014.1"/>
</dbReference>